<protein>
    <submittedName>
        <fullName evidence="3">Uncharacterized protein</fullName>
    </submittedName>
</protein>
<organism evidence="3 4">
    <name type="scientific">Candidula unifasciata</name>
    <dbReference type="NCBI Taxonomy" id="100452"/>
    <lineage>
        <taxon>Eukaryota</taxon>
        <taxon>Metazoa</taxon>
        <taxon>Spiralia</taxon>
        <taxon>Lophotrochozoa</taxon>
        <taxon>Mollusca</taxon>
        <taxon>Gastropoda</taxon>
        <taxon>Heterobranchia</taxon>
        <taxon>Euthyneura</taxon>
        <taxon>Panpulmonata</taxon>
        <taxon>Eupulmonata</taxon>
        <taxon>Stylommatophora</taxon>
        <taxon>Helicina</taxon>
        <taxon>Helicoidea</taxon>
        <taxon>Geomitridae</taxon>
        <taxon>Candidula</taxon>
    </lineage>
</organism>
<dbReference type="AlphaFoldDB" id="A0A8S3ZT59"/>
<proteinExistence type="predicted"/>
<feature type="non-terminal residue" evidence="3">
    <location>
        <position position="1"/>
    </location>
</feature>
<evidence type="ECO:0000256" key="1">
    <source>
        <dbReference type="SAM" id="MobiDB-lite"/>
    </source>
</evidence>
<comment type="caution">
    <text evidence="3">The sequence shown here is derived from an EMBL/GenBank/DDBJ whole genome shotgun (WGS) entry which is preliminary data.</text>
</comment>
<evidence type="ECO:0000313" key="3">
    <source>
        <dbReference type="EMBL" id="CAG5132603.1"/>
    </source>
</evidence>
<keyword evidence="4" id="KW-1185">Reference proteome</keyword>
<evidence type="ECO:0000313" key="4">
    <source>
        <dbReference type="Proteomes" id="UP000678393"/>
    </source>
</evidence>
<keyword evidence="2" id="KW-0812">Transmembrane</keyword>
<feature type="transmembrane region" description="Helical" evidence="2">
    <location>
        <begin position="22"/>
        <end position="41"/>
    </location>
</feature>
<dbReference type="OrthoDB" id="431034at2759"/>
<reference evidence="3" key="1">
    <citation type="submission" date="2021-04" db="EMBL/GenBank/DDBJ databases">
        <authorList>
            <consortium name="Molecular Ecology Group"/>
        </authorList>
    </citation>
    <scope>NUCLEOTIDE SEQUENCE</scope>
</reference>
<dbReference type="Proteomes" id="UP000678393">
    <property type="component" value="Unassembled WGS sequence"/>
</dbReference>
<keyword evidence="2" id="KW-0472">Membrane</keyword>
<accession>A0A8S3ZT59</accession>
<keyword evidence="2" id="KW-1133">Transmembrane helix</keyword>
<dbReference type="EMBL" id="CAJHNH020005512">
    <property type="protein sequence ID" value="CAG5132603.1"/>
    <property type="molecule type" value="Genomic_DNA"/>
</dbReference>
<name>A0A8S3ZT59_9EUPU</name>
<evidence type="ECO:0000256" key="2">
    <source>
        <dbReference type="SAM" id="Phobius"/>
    </source>
</evidence>
<gene>
    <name evidence="3" type="ORF">CUNI_LOCUS18161</name>
</gene>
<feature type="region of interest" description="Disordered" evidence="1">
    <location>
        <begin position="95"/>
        <end position="118"/>
    </location>
</feature>
<sequence length="148" mass="16758">MWSPDVNMIVQSFEKSTFAMKCIVYSVATLLISVLFVVSAVEDTVPHRTSNDLYLDPCKAAGFWGDIALSDAEYRAAKKMLQNQMKNNTDSSSLMELQVDDPGTHSNTDAIGHYKNREEYKRQLQSDRNYLKKILKEKAATLKSPCEQ</sequence>